<gene>
    <name evidence="3" type="ORF">SAMN02745124_00597</name>
</gene>
<keyword evidence="4" id="KW-1185">Reference proteome</keyword>
<proteinExistence type="predicted"/>
<dbReference type="PANTHER" id="PTHR40114:SF1">
    <property type="entry name" value="SLR0698 PROTEIN"/>
    <property type="match status" value="1"/>
</dbReference>
<evidence type="ECO:0000259" key="2">
    <source>
        <dbReference type="PROSITE" id="PS51707"/>
    </source>
</evidence>
<dbReference type="PIRSF" id="PIRSF016487">
    <property type="entry name" value="CYTH_UCP016487"/>
    <property type="match status" value="1"/>
</dbReference>
<dbReference type="InterPro" id="IPR033469">
    <property type="entry name" value="CYTH-like_dom_sf"/>
</dbReference>
<dbReference type="InterPro" id="IPR023577">
    <property type="entry name" value="CYTH_domain"/>
</dbReference>
<dbReference type="Proteomes" id="UP000184139">
    <property type="component" value="Unassembled WGS sequence"/>
</dbReference>
<dbReference type="AlphaFoldDB" id="A0A1M5T4G5"/>
<feature type="domain" description="CYTH" evidence="2">
    <location>
        <begin position="2"/>
        <end position="148"/>
    </location>
</feature>
<dbReference type="InterPro" id="IPR012042">
    <property type="entry name" value="NeuTTM/CthTTM-like"/>
</dbReference>
<evidence type="ECO:0000256" key="1">
    <source>
        <dbReference type="PIRSR" id="PIRSR016487-1"/>
    </source>
</evidence>
<dbReference type="Gene3D" id="2.40.320.10">
    <property type="entry name" value="Hypothetical Protein Pfu-838710-001"/>
    <property type="match status" value="1"/>
</dbReference>
<dbReference type="EMBL" id="FQXS01000002">
    <property type="protein sequence ID" value="SHH45635.1"/>
    <property type="molecule type" value="Genomic_DNA"/>
</dbReference>
<dbReference type="PANTHER" id="PTHR40114">
    <property type="entry name" value="SLR0698 PROTEIN"/>
    <property type="match status" value="1"/>
</dbReference>
<accession>A0A1M5T4G5</accession>
<feature type="active site" description="Proton acceptor" evidence="1">
    <location>
        <position position="29"/>
    </location>
</feature>
<organism evidence="3 4">
    <name type="scientific">Desulfofustis glycolicus DSM 9705</name>
    <dbReference type="NCBI Taxonomy" id="1121409"/>
    <lineage>
        <taxon>Bacteria</taxon>
        <taxon>Pseudomonadati</taxon>
        <taxon>Thermodesulfobacteriota</taxon>
        <taxon>Desulfobulbia</taxon>
        <taxon>Desulfobulbales</taxon>
        <taxon>Desulfocapsaceae</taxon>
        <taxon>Desulfofustis</taxon>
    </lineage>
</organism>
<dbReference type="OrthoDB" id="9805588at2"/>
<protein>
    <submittedName>
        <fullName evidence="3">Adenylate cyclase</fullName>
    </submittedName>
</protein>
<evidence type="ECO:0000313" key="4">
    <source>
        <dbReference type="Proteomes" id="UP000184139"/>
    </source>
</evidence>
<dbReference type="PROSITE" id="PS51707">
    <property type="entry name" value="CYTH"/>
    <property type="match status" value="1"/>
</dbReference>
<dbReference type="STRING" id="1121409.SAMN02745124_00597"/>
<dbReference type="Pfam" id="PF01928">
    <property type="entry name" value="CYTH"/>
    <property type="match status" value="1"/>
</dbReference>
<evidence type="ECO:0000313" key="3">
    <source>
        <dbReference type="EMBL" id="SHH45635.1"/>
    </source>
</evidence>
<dbReference type="RefSeq" id="WP_073373323.1">
    <property type="nucleotide sequence ID" value="NZ_FQXS01000002.1"/>
</dbReference>
<name>A0A1M5T4G5_9BACT</name>
<sequence length="156" mass="18038">MGIEIERKFLIVGSDWRQTAVGTTYRQGYIVADRERTVRVRRAGERGFLTIKGPGDGARRLEFEYEIPIAEADEMLATLCPGPLIEKIRYWVDYQGFTWEIDEFFGENRGLLLAEIELADEHQIFARPSWVGAEVTGDHRYYNACLARSPYANWKE</sequence>
<dbReference type="SMART" id="SM01118">
    <property type="entry name" value="CYTH"/>
    <property type="match status" value="1"/>
</dbReference>
<dbReference type="SUPFAM" id="SSF55154">
    <property type="entry name" value="CYTH-like phosphatases"/>
    <property type="match status" value="1"/>
</dbReference>
<dbReference type="CDD" id="cd07891">
    <property type="entry name" value="CYTH-like_CthTTM-like_1"/>
    <property type="match status" value="1"/>
</dbReference>
<reference evidence="3 4" key="1">
    <citation type="submission" date="2016-11" db="EMBL/GenBank/DDBJ databases">
        <authorList>
            <person name="Jaros S."/>
            <person name="Januszkiewicz K."/>
            <person name="Wedrychowicz H."/>
        </authorList>
    </citation>
    <scope>NUCLEOTIDE SEQUENCE [LARGE SCALE GENOMIC DNA]</scope>
    <source>
        <strain evidence="3 4">DSM 9705</strain>
    </source>
</reference>